<gene>
    <name evidence="1" type="ORF">MNBD_GAMMA12-232</name>
</gene>
<organism evidence="1">
    <name type="scientific">hydrothermal vent metagenome</name>
    <dbReference type="NCBI Taxonomy" id="652676"/>
    <lineage>
        <taxon>unclassified sequences</taxon>
        <taxon>metagenomes</taxon>
        <taxon>ecological metagenomes</taxon>
    </lineage>
</organism>
<name>A0A3B0Z000_9ZZZZ</name>
<dbReference type="EMBL" id="UOFL01000058">
    <property type="protein sequence ID" value="VAW74544.1"/>
    <property type="molecule type" value="Genomic_DNA"/>
</dbReference>
<accession>A0A3B0Z000</accession>
<protein>
    <submittedName>
        <fullName evidence="1">Uncharacterized protein</fullName>
    </submittedName>
</protein>
<reference evidence="1" key="1">
    <citation type="submission" date="2018-06" db="EMBL/GenBank/DDBJ databases">
        <authorList>
            <person name="Zhirakovskaya E."/>
        </authorList>
    </citation>
    <scope>NUCLEOTIDE SEQUENCE</scope>
</reference>
<dbReference type="AlphaFoldDB" id="A0A3B0Z000"/>
<proteinExistence type="predicted"/>
<sequence length="216" mass="23132">MSSAMTKDQQKAFQAEMVKYDLKASDALPNIDTSNSGSGLTLSADPNQTDQAPSGWLMATNIQHLKDQIGINNADIASGNVTDQHITYPPAASAKLKSLCHSTKDGCELESVLNTQHRDEKSHVAAAQLAFVMGHSDKVKEYETAINTISFPKPMTVPVFSAENVVVKKGAPLKITGDNNQPVIVNFGSVTIEEGAEIIVTGGAIKWTSQSFTQDQ</sequence>
<evidence type="ECO:0000313" key="1">
    <source>
        <dbReference type="EMBL" id="VAW74544.1"/>
    </source>
</evidence>